<dbReference type="AlphaFoldDB" id="A0A401IQ23"/>
<comment type="caution">
    <text evidence="1">The sequence shown here is derived from an EMBL/GenBank/DDBJ whole genome shotgun (WGS) entry which is preliminary data.</text>
</comment>
<dbReference type="OrthoDB" id="2299758at2"/>
<organism evidence="1 2">
    <name type="scientific">Ligilactobacillus salitolerans</name>
    <dbReference type="NCBI Taxonomy" id="1808352"/>
    <lineage>
        <taxon>Bacteria</taxon>
        <taxon>Bacillati</taxon>
        <taxon>Bacillota</taxon>
        <taxon>Bacilli</taxon>
        <taxon>Lactobacillales</taxon>
        <taxon>Lactobacillaceae</taxon>
        <taxon>Ligilactobacillus</taxon>
    </lineage>
</organism>
<dbReference type="EMBL" id="BFFP01000001">
    <property type="protein sequence ID" value="GBG93631.1"/>
    <property type="molecule type" value="Genomic_DNA"/>
</dbReference>
<name>A0A401IQ23_9LACO</name>
<accession>A0A401IQ23</accession>
<evidence type="ECO:0000313" key="1">
    <source>
        <dbReference type="EMBL" id="GBG93631.1"/>
    </source>
</evidence>
<sequence>MTDIIYIIPDDYIDNRVEAFTFLQENSGMLGKRNENRTLYLFKVNSQGIVTPENQKIQQILNGLGTINLPIAIAIKKEELFTANELSSLFEGLDIQEYDDSDEETNN</sequence>
<dbReference type="Proteomes" id="UP000286848">
    <property type="component" value="Unassembled WGS sequence"/>
</dbReference>
<keyword evidence="2" id="KW-1185">Reference proteome</keyword>
<reference evidence="1 2" key="1">
    <citation type="journal article" date="2019" name="Int. J. Syst. Evol. Microbiol.">
        <title>Lactobacillus salitolerans sp. nov., a novel lactic acid bacterium isolated from spent mushroom substrates.</title>
        <authorList>
            <person name="Tohno M."/>
            <person name="Tanizawa Y."/>
            <person name="Kojima Y."/>
            <person name="Sakamoto M."/>
            <person name="Nakamura Y."/>
            <person name="Ohkuma M."/>
            <person name="Kobayashi H."/>
        </authorList>
    </citation>
    <scope>NUCLEOTIDE SEQUENCE [LARGE SCALE GENOMIC DNA]</scope>
    <source>
        <strain evidence="1 2">YK43</strain>
    </source>
</reference>
<protein>
    <submittedName>
        <fullName evidence="1">Uncharacterized protein</fullName>
    </submittedName>
</protein>
<proteinExistence type="predicted"/>
<gene>
    <name evidence="1" type="ORF">LFYK43_00900</name>
</gene>
<dbReference type="RefSeq" id="WP_124974317.1">
    <property type="nucleotide sequence ID" value="NZ_BFFP01000001.1"/>
</dbReference>
<evidence type="ECO:0000313" key="2">
    <source>
        <dbReference type="Proteomes" id="UP000286848"/>
    </source>
</evidence>